<protein>
    <recommendedName>
        <fullName evidence="7">O-methyltransferase</fullName>
    </recommendedName>
</protein>
<dbReference type="Proteomes" id="UP000785200">
    <property type="component" value="Unassembled WGS sequence"/>
</dbReference>
<evidence type="ECO:0008006" key="7">
    <source>
        <dbReference type="Google" id="ProtNLM"/>
    </source>
</evidence>
<evidence type="ECO:0000256" key="2">
    <source>
        <dbReference type="ARBA" id="ARBA00022679"/>
    </source>
</evidence>
<gene>
    <name evidence="5" type="ORF">D0Z07_6281</name>
</gene>
<dbReference type="SUPFAM" id="SSF53335">
    <property type="entry name" value="S-adenosyl-L-methionine-dependent methyltransferases"/>
    <property type="match status" value="1"/>
</dbReference>
<dbReference type="Gene3D" id="3.40.50.150">
    <property type="entry name" value="Vaccinia Virus protein VP39"/>
    <property type="match status" value="1"/>
</dbReference>
<evidence type="ECO:0000256" key="3">
    <source>
        <dbReference type="ARBA" id="ARBA00022691"/>
    </source>
</evidence>
<comment type="similarity">
    <text evidence="4">Belongs to the class I-like SAM-binding methyltransferase superfamily. Cation-dependent O-methyltransferase family.</text>
</comment>
<dbReference type="GO" id="GO:0008171">
    <property type="term" value="F:O-methyltransferase activity"/>
    <property type="evidence" value="ECO:0007669"/>
    <property type="project" value="InterPro"/>
</dbReference>
<dbReference type="EMBL" id="VNKQ01000014">
    <property type="protein sequence ID" value="KAG0646923.1"/>
    <property type="molecule type" value="Genomic_DNA"/>
</dbReference>
<accession>A0A9P6VFL7</accession>
<dbReference type="InterPro" id="IPR002935">
    <property type="entry name" value="SAM_O-MeTrfase"/>
</dbReference>
<organism evidence="5 6">
    <name type="scientific">Hyphodiscus hymeniophilus</name>
    <dbReference type="NCBI Taxonomy" id="353542"/>
    <lineage>
        <taxon>Eukaryota</taxon>
        <taxon>Fungi</taxon>
        <taxon>Dikarya</taxon>
        <taxon>Ascomycota</taxon>
        <taxon>Pezizomycotina</taxon>
        <taxon>Leotiomycetes</taxon>
        <taxon>Helotiales</taxon>
        <taxon>Hyphodiscaceae</taxon>
        <taxon>Hyphodiscus</taxon>
    </lineage>
</organism>
<keyword evidence="1" id="KW-0489">Methyltransferase</keyword>
<keyword evidence="3" id="KW-0949">S-adenosyl-L-methionine</keyword>
<dbReference type="Pfam" id="PF13578">
    <property type="entry name" value="Methyltransf_24"/>
    <property type="match status" value="1"/>
</dbReference>
<keyword evidence="6" id="KW-1185">Reference proteome</keyword>
<dbReference type="AlphaFoldDB" id="A0A9P6VFL7"/>
<proteinExistence type="inferred from homology"/>
<dbReference type="InterPro" id="IPR029063">
    <property type="entry name" value="SAM-dependent_MTases_sf"/>
</dbReference>
<dbReference type="CDD" id="cd02440">
    <property type="entry name" value="AdoMet_MTases"/>
    <property type="match status" value="1"/>
</dbReference>
<reference evidence="5" key="1">
    <citation type="submission" date="2019-07" db="EMBL/GenBank/DDBJ databases">
        <title>Hyphodiscus hymeniophilus genome sequencing and assembly.</title>
        <authorList>
            <person name="Kramer G."/>
            <person name="Nodwell J."/>
        </authorList>
    </citation>
    <scope>NUCLEOTIDE SEQUENCE</scope>
    <source>
        <strain evidence="5">ATCC 34498</strain>
    </source>
</reference>
<sequence length="224" mass="24365">MSSPPPNPVVAPPHVLTLLDRLHAESSAQEAALGTYLGAPEGFDELMRDKFIALDQDKCQFVYQLARATGARNVVEVGTSFGVSTMYLALAVGSNIEASAGQGVVIGTEKEATKAERARRYWEEAGEELVTRRIDLREGDLLETLKEDVPTLDLVLIDIWAPVALPALKLLEPRMRPGTVVILDNSISSASRYAALLSHLRSPANGYTNLTLPYSKGLEMSIKF</sequence>
<evidence type="ECO:0000256" key="1">
    <source>
        <dbReference type="ARBA" id="ARBA00022603"/>
    </source>
</evidence>
<evidence type="ECO:0000313" key="6">
    <source>
        <dbReference type="Proteomes" id="UP000785200"/>
    </source>
</evidence>
<dbReference type="GO" id="GO:0032259">
    <property type="term" value="P:methylation"/>
    <property type="evidence" value="ECO:0007669"/>
    <property type="project" value="UniProtKB-KW"/>
</dbReference>
<comment type="caution">
    <text evidence="5">The sequence shown here is derived from an EMBL/GenBank/DDBJ whole genome shotgun (WGS) entry which is preliminary data.</text>
</comment>
<dbReference type="PROSITE" id="PS51682">
    <property type="entry name" value="SAM_OMT_I"/>
    <property type="match status" value="1"/>
</dbReference>
<dbReference type="OrthoDB" id="4863010at2759"/>
<keyword evidence="2" id="KW-0808">Transferase</keyword>
<evidence type="ECO:0000313" key="5">
    <source>
        <dbReference type="EMBL" id="KAG0646923.1"/>
    </source>
</evidence>
<dbReference type="PANTHER" id="PTHR43167">
    <property type="entry name" value="PUTATIVE (AFU_ORTHOLOGUE AFUA_6G01830)-RELATED"/>
    <property type="match status" value="1"/>
</dbReference>
<dbReference type="PANTHER" id="PTHR43167:SF1">
    <property type="entry name" value="PUTATIVE (AFU_ORTHOLOGUE AFUA_6G01830)-RELATED"/>
    <property type="match status" value="1"/>
</dbReference>
<name>A0A9P6VFL7_9HELO</name>
<evidence type="ECO:0000256" key="4">
    <source>
        <dbReference type="ARBA" id="ARBA00023453"/>
    </source>
</evidence>